<keyword evidence="6" id="KW-1185">Reference proteome</keyword>
<dbReference type="Pfam" id="PF12833">
    <property type="entry name" value="HTH_18"/>
    <property type="match status" value="1"/>
</dbReference>
<dbReference type="InterPro" id="IPR037923">
    <property type="entry name" value="HTH-like"/>
</dbReference>
<organism evidence="5 6">
    <name type="scientific">Paenibacillus phytorum</name>
    <dbReference type="NCBI Taxonomy" id="2654977"/>
    <lineage>
        <taxon>Bacteria</taxon>
        <taxon>Bacillati</taxon>
        <taxon>Bacillota</taxon>
        <taxon>Bacilli</taxon>
        <taxon>Bacillales</taxon>
        <taxon>Paenibacillaceae</taxon>
        <taxon>Paenibacillus</taxon>
    </lineage>
</organism>
<evidence type="ECO:0000259" key="4">
    <source>
        <dbReference type="PROSITE" id="PS01124"/>
    </source>
</evidence>
<name>A0ABX1XQK6_9BACL</name>
<sequence length="286" mass="33809">MEKWRRRADMKKQPIRLTNAQFIDPSSSFQIYYQHIKNEHHSLHWHEFYELCFVLRGRGVNIVNGTEHQLTRGSLFLLTPADFHEIYSFPDEPMDIYNLVFSGEFLGEDIRELMFQQFAEYMVDIDVSFDMIESEFRLISSEAYNWMPGQRMMVKGALERILLNLFRAHSQKHPRIDEKDLEAQHRSIQRALVYIHHHFRDPLRLEEAAKQAALAPNYFSQAFRKMTGIPFQIYLQGLRLNFAKSLLMASDIPVTEICYASGFNTLTHFERAFKQKFGSSPRTFQK</sequence>
<dbReference type="PANTHER" id="PTHR43280:SF2">
    <property type="entry name" value="HTH-TYPE TRANSCRIPTIONAL REGULATOR EXSA"/>
    <property type="match status" value="1"/>
</dbReference>
<dbReference type="Pfam" id="PF02311">
    <property type="entry name" value="AraC_binding"/>
    <property type="match status" value="1"/>
</dbReference>
<evidence type="ECO:0000256" key="3">
    <source>
        <dbReference type="ARBA" id="ARBA00023163"/>
    </source>
</evidence>
<evidence type="ECO:0000256" key="1">
    <source>
        <dbReference type="ARBA" id="ARBA00023015"/>
    </source>
</evidence>
<evidence type="ECO:0000313" key="5">
    <source>
        <dbReference type="EMBL" id="NOU70246.1"/>
    </source>
</evidence>
<comment type="caution">
    <text evidence="5">The sequence shown here is derived from an EMBL/GenBank/DDBJ whole genome shotgun (WGS) entry which is preliminary data.</text>
</comment>
<dbReference type="Gene3D" id="2.60.120.10">
    <property type="entry name" value="Jelly Rolls"/>
    <property type="match status" value="1"/>
</dbReference>
<evidence type="ECO:0000256" key="2">
    <source>
        <dbReference type="ARBA" id="ARBA00023125"/>
    </source>
</evidence>
<dbReference type="InterPro" id="IPR003313">
    <property type="entry name" value="AraC-bd"/>
</dbReference>
<dbReference type="Gene3D" id="1.10.10.60">
    <property type="entry name" value="Homeodomain-like"/>
    <property type="match status" value="2"/>
</dbReference>
<dbReference type="InterPro" id="IPR018060">
    <property type="entry name" value="HTH_AraC"/>
</dbReference>
<keyword evidence="1" id="KW-0805">Transcription regulation</keyword>
<dbReference type="InterPro" id="IPR009057">
    <property type="entry name" value="Homeodomain-like_sf"/>
</dbReference>
<dbReference type="SUPFAM" id="SSF51215">
    <property type="entry name" value="Regulatory protein AraC"/>
    <property type="match status" value="1"/>
</dbReference>
<dbReference type="Proteomes" id="UP000616779">
    <property type="component" value="Unassembled WGS sequence"/>
</dbReference>
<dbReference type="SMART" id="SM00342">
    <property type="entry name" value="HTH_ARAC"/>
    <property type="match status" value="1"/>
</dbReference>
<proteinExistence type="predicted"/>
<dbReference type="InterPro" id="IPR018062">
    <property type="entry name" value="HTH_AraC-typ_CS"/>
</dbReference>
<keyword evidence="3" id="KW-0804">Transcription</keyword>
<feature type="domain" description="HTH araC/xylS-type" evidence="4">
    <location>
        <begin position="189"/>
        <end position="286"/>
    </location>
</feature>
<dbReference type="PROSITE" id="PS01124">
    <property type="entry name" value="HTH_ARAC_FAMILY_2"/>
    <property type="match status" value="1"/>
</dbReference>
<keyword evidence="2" id="KW-0238">DNA-binding</keyword>
<dbReference type="EMBL" id="WHOA01000009">
    <property type="protein sequence ID" value="NOU70246.1"/>
    <property type="molecule type" value="Genomic_DNA"/>
</dbReference>
<gene>
    <name evidence="5" type="ORF">GC098_02125</name>
</gene>
<evidence type="ECO:0000313" key="6">
    <source>
        <dbReference type="Proteomes" id="UP000616779"/>
    </source>
</evidence>
<dbReference type="SUPFAM" id="SSF46689">
    <property type="entry name" value="Homeodomain-like"/>
    <property type="match status" value="2"/>
</dbReference>
<protein>
    <submittedName>
        <fullName evidence="5">Helix-turn-helix domain-containing protein</fullName>
    </submittedName>
</protein>
<dbReference type="InterPro" id="IPR014710">
    <property type="entry name" value="RmlC-like_jellyroll"/>
</dbReference>
<reference evidence="5 6" key="1">
    <citation type="submission" date="2019-10" db="EMBL/GenBank/DDBJ databases">
        <title>Description of Paenibacillus terrestris sp. nov.</title>
        <authorList>
            <person name="Carlier A."/>
            <person name="Qi S."/>
        </authorList>
    </citation>
    <scope>NUCLEOTIDE SEQUENCE [LARGE SCALE GENOMIC DNA]</scope>
    <source>
        <strain evidence="5 6">LMG 31458</strain>
    </source>
</reference>
<dbReference type="PROSITE" id="PS00041">
    <property type="entry name" value="HTH_ARAC_FAMILY_1"/>
    <property type="match status" value="1"/>
</dbReference>
<accession>A0ABX1XQK6</accession>
<dbReference type="PANTHER" id="PTHR43280">
    <property type="entry name" value="ARAC-FAMILY TRANSCRIPTIONAL REGULATOR"/>
    <property type="match status" value="1"/>
</dbReference>